<protein>
    <submittedName>
        <fullName evidence="1">Uncharacterized protein</fullName>
    </submittedName>
</protein>
<dbReference type="Proteomes" id="UP000824890">
    <property type="component" value="Unassembled WGS sequence"/>
</dbReference>
<reference evidence="1 2" key="1">
    <citation type="submission" date="2021-05" db="EMBL/GenBank/DDBJ databases">
        <title>Genome Assembly of Synthetic Allotetraploid Brassica napus Reveals Homoeologous Exchanges between Subgenomes.</title>
        <authorList>
            <person name="Davis J.T."/>
        </authorList>
    </citation>
    <scope>NUCLEOTIDE SEQUENCE [LARGE SCALE GENOMIC DNA]</scope>
    <source>
        <strain evidence="2">cv. Da-Ae</strain>
        <tissue evidence="1">Seedling</tissue>
    </source>
</reference>
<keyword evidence="2" id="KW-1185">Reference proteome</keyword>
<name>A0ABQ7ZIW5_BRANA</name>
<dbReference type="EMBL" id="JAGKQM010000015">
    <property type="protein sequence ID" value="KAH0880187.1"/>
    <property type="molecule type" value="Genomic_DNA"/>
</dbReference>
<sequence length="93" mass="10263">MVLLGKVEVLSFTERMFAKSESNDRLPVELSSFVLSAGAGLIADLTHALEFHGRPLLGRPMRLEVSQQRDKDTLTLHKAAGNDMEHGISFLTL</sequence>
<organism evidence="1 2">
    <name type="scientific">Brassica napus</name>
    <name type="common">Rape</name>
    <dbReference type="NCBI Taxonomy" id="3708"/>
    <lineage>
        <taxon>Eukaryota</taxon>
        <taxon>Viridiplantae</taxon>
        <taxon>Streptophyta</taxon>
        <taxon>Embryophyta</taxon>
        <taxon>Tracheophyta</taxon>
        <taxon>Spermatophyta</taxon>
        <taxon>Magnoliopsida</taxon>
        <taxon>eudicotyledons</taxon>
        <taxon>Gunneridae</taxon>
        <taxon>Pentapetalae</taxon>
        <taxon>rosids</taxon>
        <taxon>malvids</taxon>
        <taxon>Brassicales</taxon>
        <taxon>Brassicaceae</taxon>
        <taxon>Brassiceae</taxon>
        <taxon>Brassica</taxon>
    </lineage>
</organism>
<evidence type="ECO:0000313" key="2">
    <source>
        <dbReference type="Proteomes" id="UP000824890"/>
    </source>
</evidence>
<accession>A0ABQ7ZIW5</accession>
<comment type="caution">
    <text evidence="1">The sequence shown here is derived from an EMBL/GenBank/DDBJ whole genome shotgun (WGS) entry which is preliminary data.</text>
</comment>
<evidence type="ECO:0000313" key="1">
    <source>
        <dbReference type="EMBL" id="KAH0880187.1"/>
    </source>
</evidence>
<proteinExistence type="predicted"/>
<gene>
    <name evidence="1" type="ORF">HID58_067581</name>
</gene>